<evidence type="ECO:0008006" key="4">
    <source>
        <dbReference type="Google" id="ProtNLM"/>
    </source>
</evidence>
<feature type="transmembrane region" description="Helical" evidence="1">
    <location>
        <begin position="28"/>
        <end position="47"/>
    </location>
</feature>
<protein>
    <recommendedName>
        <fullName evidence="4">Mg2+ and Co2+ transporter CorB</fullName>
    </recommendedName>
</protein>
<proteinExistence type="predicted"/>
<feature type="transmembrane region" description="Helical" evidence="1">
    <location>
        <begin position="149"/>
        <end position="169"/>
    </location>
</feature>
<organism evidence="2 3">
    <name type="scientific">Thermohalobacter berrensis</name>
    <dbReference type="NCBI Taxonomy" id="99594"/>
    <lineage>
        <taxon>Bacteria</taxon>
        <taxon>Bacillati</taxon>
        <taxon>Bacillota</taxon>
        <taxon>Tissierellia</taxon>
        <taxon>Tissierellales</taxon>
        <taxon>Thermohalobacteraceae</taxon>
        <taxon>Thermohalobacter</taxon>
    </lineage>
</organism>
<accession>A0A419TBE0</accession>
<keyword evidence="1" id="KW-0472">Membrane</keyword>
<evidence type="ECO:0000313" key="3">
    <source>
        <dbReference type="Proteomes" id="UP000284177"/>
    </source>
</evidence>
<keyword evidence="1" id="KW-0812">Transmembrane</keyword>
<gene>
    <name evidence="2" type="ORF">BET03_01685</name>
</gene>
<dbReference type="AlphaFoldDB" id="A0A419TBE0"/>
<keyword evidence="3" id="KW-1185">Reference proteome</keyword>
<reference evidence="2 3" key="1">
    <citation type="submission" date="2016-08" db="EMBL/GenBank/DDBJ databases">
        <title>Novel Firmicutes and Novel Genomes.</title>
        <authorList>
            <person name="Poppleton D.I."/>
            <person name="Gribaldo S."/>
        </authorList>
    </citation>
    <scope>NUCLEOTIDE SEQUENCE [LARGE SCALE GENOMIC DNA]</scope>
    <source>
        <strain evidence="2 3">CTT3</strain>
    </source>
</reference>
<name>A0A419TBE0_9FIRM</name>
<feature type="transmembrane region" description="Helical" evidence="1">
    <location>
        <begin position="59"/>
        <end position="83"/>
    </location>
</feature>
<feature type="transmembrane region" description="Helical" evidence="1">
    <location>
        <begin position="119"/>
        <end position="137"/>
    </location>
</feature>
<evidence type="ECO:0000313" key="2">
    <source>
        <dbReference type="EMBL" id="RKD34775.1"/>
    </source>
</evidence>
<sequence>MEVLILANRKKKKPEYKNKKLKKYNIKWVLLISIWTFLLAIAVSTLSENLMRKFDIITAFVTLIIIIHLGVIFDLIGIAVAAANEKPFNSMAANKVLEGKYSLRLVRNAGPVSNFCNDVIGDICGIISGAAGTVIVFKLINVYGFKNGTILSIAMSGFIASLTVGGKALGKEIAIKNANLIIFYTSKIFMLLDTKLGIDILPKLKKDKKRKRDE</sequence>
<dbReference type="EMBL" id="MCIB01000001">
    <property type="protein sequence ID" value="RKD34775.1"/>
    <property type="molecule type" value="Genomic_DNA"/>
</dbReference>
<keyword evidence="1" id="KW-1133">Transmembrane helix</keyword>
<comment type="caution">
    <text evidence="2">The sequence shown here is derived from an EMBL/GenBank/DDBJ whole genome shotgun (WGS) entry which is preliminary data.</text>
</comment>
<dbReference type="OrthoDB" id="2111373at2"/>
<dbReference type="Proteomes" id="UP000284177">
    <property type="component" value="Unassembled WGS sequence"/>
</dbReference>
<evidence type="ECO:0000256" key="1">
    <source>
        <dbReference type="SAM" id="Phobius"/>
    </source>
</evidence>